<keyword evidence="3" id="KW-1185">Reference proteome</keyword>
<feature type="region of interest" description="Disordered" evidence="1">
    <location>
        <begin position="90"/>
        <end position="126"/>
    </location>
</feature>
<dbReference type="EMBL" id="OX459961">
    <property type="protein sequence ID" value="CAI9166362.1"/>
    <property type="molecule type" value="Genomic_DNA"/>
</dbReference>
<sequence>MGWQERGDGGEAMQQYRSRAQLRRPPRLGWRCVLSPPPPPACDKRRRECAEPTFTTAGTSKASLLNPVSNGYQHRASNVIRPAAAATSLRGEPVRARARPAAAAPGAGKAQASGAGLPFPRAIPGA</sequence>
<accession>A0ABN8Z0L4</accession>
<feature type="region of interest" description="Disordered" evidence="1">
    <location>
        <begin position="1"/>
        <end position="22"/>
    </location>
</feature>
<organism evidence="2 3">
    <name type="scientific">Rangifer tarandus platyrhynchus</name>
    <name type="common">Svalbard reindeer</name>
    <dbReference type="NCBI Taxonomy" id="3082113"/>
    <lineage>
        <taxon>Eukaryota</taxon>
        <taxon>Metazoa</taxon>
        <taxon>Chordata</taxon>
        <taxon>Craniata</taxon>
        <taxon>Vertebrata</taxon>
        <taxon>Euteleostomi</taxon>
        <taxon>Mammalia</taxon>
        <taxon>Eutheria</taxon>
        <taxon>Laurasiatheria</taxon>
        <taxon>Artiodactyla</taxon>
        <taxon>Ruminantia</taxon>
        <taxon>Pecora</taxon>
        <taxon>Cervidae</taxon>
        <taxon>Odocoileinae</taxon>
        <taxon>Rangifer</taxon>
    </lineage>
</organism>
<reference evidence="2" key="1">
    <citation type="submission" date="2023-04" db="EMBL/GenBank/DDBJ databases">
        <authorList>
            <consortium name="ELIXIR-Norway"/>
        </authorList>
    </citation>
    <scope>NUCLEOTIDE SEQUENCE [LARGE SCALE GENOMIC DNA]</scope>
</reference>
<proteinExistence type="predicted"/>
<gene>
    <name evidence="2" type="ORF">MRATA1EN1_LOCUS15324</name>
</gene>
<feature type="compositionally biased region" description="Low complexity" evidence="1">
    <location>
        <begin position="99"/>
        <end position="116"/>
    </location>
</feature>
<evidence type="ECO:0000313" key="2">
    <source>
        <dbReference type="EMBL" id="CAI9166362.1"/>
    </source>
</evidence>
<protein>
    <submittedName>
        <fullName evidence="2">Uncharacterized protein</fullName>
    </submittedName>
</protein>
<evidence type="ECO:0000256" key="1">
    <source>
        <dbReference type="SAM" id="MobiDB-lite"/>
    </source>
</evidence>
<dbReference type="Proteomes" id="UP001176941">
    <property type="component" value="Chromosome 25"/>
</dbReference>
<name>A0ABN8Z0L4_RANTA</name>
<evidence type="ECO:0000313" key="3">
    <source>
        <dbReference type="Proteomes" id="UP001176941"/>
    </source>
</evidence>